<feature type="transmembrane region" description="Helical" evidence="5">
    <location>
        <begin position="21"/>
        <end position="40"/>
    </location>
</feature>
<organism evidence="6 7">
    <name type="scientific">Sphingomonas quercus</name>
    <dbReference type="NCBI Taxonomy" id="2842451"/>
    <lineage>
        <taxon>Bacteria</taxon>
        <taxon>Pseudomonadati</taxon>
        <taxon>Pseudomonadota</taxon>
        <taxon>Alphaproteobacteria</taxon>
        <taxon>Sphingomonadales</taxon>
        <taxon>Sphingomonadaceae</taxon>
        <taxon>Sphingomonas</taxon>
    </lineage>
</organism>
<keyword evidence="7" id="KW-1185">Reference proteome</keyword>
<proteinExistence type="inferred from homology"/>
<keyword evidence="2 5" id="KW-0812">Transmembrane</keyword>
<feature type="transmembrane region" description="Helical" evidence="5">
    <location>
        <begin position="74"/>
        <end position="95"/>
    </location>
</feature>
<protein>
    <recommendedName>
        <fullName evidence="5">Sec-independent protein translocase protein TatC</fullName>
    </recommendedName>
</protein>
<evidence type="ECO:0000313" key="6">
    <source>
        <dbReference type="EMBL" id="MBU3078450.1"/>
    </source>
</evidence>
<dbReference type="NCBIfam" id="TIGR00945">
    <property type="entry name" value="tatC"/>
    <property type="match status" value="1"/>
</dbReference>
<evidence type="ECO:0000256" key="2">
    <source>
        <dbReference type="ARBA" id="ARBA00022692"/>
    </source>
</evidence>
<dbReference type="EMBL" id="JAHKRT010000005">
    <property type="protein sequence ID" value="MBU3078450.1"/>
    <property type="molecule type" value="Genomic_DNA"/>
</dbReference>
<dbReference type="RefSeq" id="WP_216324683.1">
    <property type="nucleotide sequence ID" value="NZ_JAHKRT010000005.1"/>
</dbReference>
<reference evidence="6 7" key="1">
    <citation type="submission" date="2021-06" db="EMBL/GenBank/DDBJ databases">
        <title>Sphingomonas sp. XMGL2, whole genome shotgun sequencing project.</title>
        <authorList>
            <person name="Zhao G."/>
            <person name="Shen L."/>
        </authorList>
    </citation>
    <scope>NUCLEOTIDE SEQUENCE [LARGE SCALE GENOMIC DNA]</scope>
    <source>
        <strain evidence="6 7">XMGL2</strain>
    </source>
</reference>
<evidence type="ECO:0000256" key="3">
    <source>
        <dbReference type="ARBA" id="ARBA00022989"/>
    </source>
</evidence>
<dbReference type="Pfam" id="PF00902">
    <property type="entry name" value="TatC"/>
    <property type="match status" value="1"/>
</dbReference>
<comment type="subunit">
    <text evidence="5">The Tat system comprises two distinct complexes: a TatABC complex, containing multiple copies of TatA, TatB and TatC subunits, and a separate TatA complex, containing only TatA subunits. Substrates initially bind to the TatABC complex, which probably triggers association of the separate TatA complex to form the active translocon.</text>
</comment>
<evidence type="ECO:0000256" key="5">
    <source>
        <dbReference type="HAMAP-Rule" id="MF_00902"/>
    </source>
</evidence>
<comment type="function">
    <text evidence="5">Part of the twin-arginine translocation (Tat) system that transports large folded proteins containing a characteristic twin-arginine motif in their signal peptide across membranes. Together with TatB, TatC is part of a receptor directly interacting with Tat signal peptides.</text>
</comment>
<keyword evidence="3 5" id="KW-1133">Transmembrane helix</keyword>
<comment type="similarity">
    <text evidence="5">Belongs to the TatC family.</text>
</comment>
<comment type="subcellular location">
    <subcellularLocation>
        <location evidence="5">Cell membrane</location>
        <topology evidence="5">Multi-pass membrane protein</topology>
    </subcellularLocation>
    <subcellularLocation>
        <location evidence="1">Membrane</location>
        <topology evidence="1">Multi-pass membrane protein</topology>
    </subcellularLocation>
</comment>
<feature type="transmembrane region" description="Helical" evidence="5">
    <location>
        <begin position="195"/>
        <end position="214"/>
    </location>
</feature>
<keyword evidence="5" id="KW-0811">Translocation</keyword>
<accession>A0ABS6BJG5</accession>
<keyword evidence="5" id="KW-0653">Protein transport</keyword>
<keyword evidence="5" id="KW-1003">Cell membrane</keyword>
<evidence type="ECO:0000256" key="4">
    <source>
        <dbReference type="ARBA" id="ARBA00023136"/>
    </source>
</evidence>
<evidence type="ECO:0000256" key="1">
    <source>
        <dbReference type="ARBA" id="ARBA00004141"/>
    </source>
</evidence>
<dbReference type="PANTHER" id="PTHR30371:SF0">
    <property type="entry name" value="SEC-INDEPENDENT PROTEIN TRANSLOCASE PROTEIN TATC, CHLOROPLASTIC-RELATED"/>
    <property type="match status" value="1"/>
</dbReference>
<dbReference type="PANTHER" id="PTHR30371">
    <property type="entry name" value="SEC-INDEPENDENT PROTEIN TRANSLOCASE PROTEIN TATC"/>
    <property type="match status" value="1"/>
</dbReference>
<dbReference type="Proteomes" id="UP000776276">
    <property type="component" value="Unassembled WGS sequence"/>
</dbReference>
<dbReference type="InterPro" id="IPR002033">
    <property type="entry name" value="TatC"/>
</dbReference>
<evidence type="ECO:0000313" key="7">
    <source>
        <dbReference type="Proteomes" id="UP000776276"/>
    </source>
</evidence>
<feature type="transmembrane region" description="Helical" evidence="5">
    <location>
        <begin position="220"/>
        <end position="239"/>
    </location>
</feature>
<dbReference type="HAMAP" id="MF_00902">
    <property type="entry name" value="TatC"/>
    <property type="match status" value="1"/>
</dbReference>
<sequence>MRDIDDTRAPLLEHLIELRRRLLWAVAALGLAFAICLYFAKPIFAFLVQPLLRAGQGKLIYTNIFEAFFVEVKVAFFAAIMISFPVIASQIWQFVAPGLYAKEKRAFLPFLVMTPVLFLMGAALAYYVAMPLALRFLLSYQGNVGGVDQQALPGVGNYLDFVTKFLFGFGVAFLLPVLLMLLEQAGIVTRNQLKAGRRYAIVGAFAVAAVLTPPDVVSQLMLAVPLVALYEFALIAILFTERRRSRERGTDDSETAA</sequence>
<comment type="caution">
    <text evidence="6">The sequence shown here is derived from an EMBL/GenBank/DDBJ whole genome shotgun (WGS) entry which is preliminary data.</text>
</comment>
<keyword evidence="4 5" id="KW-0472">Membrane</keyword>
<gene>
    <name evidence="5 6" type="primary">tatC</name>
    <name evidence="6" type="ORF">KOF26_11270</name>
</gene>
<feature type="transmembrane region" description="Helical" evidence="5">
    <location>
        <begin position="107"/>
        <end position="129"/>
    </location>
</feature>
<feature type="transmembrane region" description="Helical" evidence="5">
    <location>
        <begin position="165"/>
        <end position="183"/>
    </location>
</feature>
<keyword evidence="5" id="KW-0813">Transport</keyword>
<name>A0ABS6BJG5_9SPHN</name>